<comment type="similarity">
    <text evidence="1">Belongs to the LysR transcriptional regulatory family.</text>
</comment>
<evidence type="ECO:0000256" key="1">
    <source>
        <dbReference type="ARBA" id="ARBA00009437"/>
    </source>
</evidence>
<name>A0ABY4C6R7_9BACT</name>
<keyword evidence="7" id="KW-1185">Reference proteome</keyword>
<feature type="domain" description="HTH lysR-type" evidence="5">
    <location>
        <begin position="1"/>
        <end position="60"/>
    </location>
</feature>
<proteinExistence type="inferred from homology"/>
<dbReference type="EMBL" id="CP093442">
    <property type="protein sequence ID" value="UOF00600.1"/>
    <property type="molecule type" value="Genomic_DNA"/>
</dbReference>
<dbReference type="InterPro" id="IPR005119">
    <property type="entry name" value="LysR_subst-bd"/>
</dbReference>
<accession>A0ABY4C6R7</accession>
<evidence type="ECO:0000256" key="4">
    <source>
        <dbReference type="ARBA" id="ARBA00023163"/>
    </source>
</evidence>
<evidence type="ECO:0000313" key="6">
    <source>
        <dbReference type="EMBL" id="UOF00600.1"/>
    </source>
</evidence>
<dbReference type="PANTHER" id="PTHR30126:SF40">
    <property type="entry name" value="HTH-TYPE TRANSCRIPTIONAL REGULATOR GLTR"/>
    <property type="match status" value="1"/>
</dbReference>
<dbReference type="PROSITE" id="PS50931">
    <property type="entry name" value="HTH_LYSR"/>
    <property type="match status" value="1"/>
</dbReference>
<dbReference type="RefSeq" id="WP_243536715.1">
    <property type="nucleotide sequence ID" value="NZ_CP093442.1"/>
</dbReference>
<sequence>MSLLSPSLEAFWAVVKAGTVLEAATLVNLTQTGVTQRIRSLEKQLGVTLFTRSRKGMRLTAEGEALLRYVQAASDLEGETLSNLSGKSATAVTEVCISGPTSILRSRLVEETGSVLKKYPQLRLRFDFSEDGDVLGKLKSGFAHIGILPKADLVKELSSKPLNSERYLLYGSTRWKKRKFEDILENESIIDLKPESSLTFDLLKKNRVSKFSKHRHFANHLDSIVTLAEQEAGYCALSEEFAKPYVKSGSLFCLNHSVCLERPMVMAWYGRSAMAPYFKNLIDVLSKK</sequence>
<organism evidence="6 7">
    <name type="scientific">Bdellovibrio reynosensis</name>
    <dbReference type="NCBI Taxonomy" id="2835041"/>
    <lineage>
        <taxon>Bacteria</taxon>
        <taxon>Pseudomonadati</taxon>
        <taxon>Bdellovibrionota</taxon>
        <taxon>Bdellovibrionia</taxon>
        <taxon>Bdellovibrionales</taxon>
        <taxon>Pseudobdellovibrionaceae</taxon>
        <taxon>Bdellovibrio</taxon>
    </lineage>
</organism>
<evidence type="ECO:0000256" key="2">
    <source>
        <dbReference type="ARBA" id="ARBA00023015"/>
    </source>
</evidence>
<dbReference type="InterPro" id="IPR000847">
    <property type="entry name" value="LysR_HTH_N"/>
</dbReference>
<keyword evidence="3" id="KW-0238">DNA-binding</keyword>
<dbReference type="Pfam" id="PF03466">
    <property type="entry name" value="LysR_substrate"/>
    <property type="match status" value="1"/>
</dbReference>
<evidence type="ECO:0000259" key="5">
    <source>
        <dbReference type="PROSITE" id="PS50931"/>
    </source>
</evidence>
<dbReference type="InterPro" id="IPR036388">
    <property type="entry name" value="WH-like_DNA-bd_sf"/>
</dbReference>
<reference evidence="6" key="1">
    <citation type="submission" date="2022-03" db="EMBL/GenBank/DDBJ databases">
        <title>Genome Identification and Characterization of new species Bdellovibrio reynosense LBG001 sp. nov. from a Mexico soil sample.</title>
        <authorList>
            <person name="Camilli A."/>
            <person name="Ajao Y."/>
            <person name="Guo X."/>
        </authorList>
    </citation>
    <scope>NUCLEOTIDE SEQUENCE</scope>
    <source>
        <strain evidence="6">LBG001</strain>
    </source>
</reference>
<dbReference type="PRINTS" id="PR00039">
    <property type="entry name" value="HTHLYSR"/>
</dbReference>
<dbReference type="SUPFAM" id="SSF46785">
    <property type="entry name" value="Winged helix' DNA-binding domain"/>
    <property type="match status" value="1"/>
</dbReference>
<dbReference type="Gene3D" id="3.40.190.290">
    <property type="match status" value="1"/>
</dbReference>
<dbReference type="PANTHER" id="PTHR30126">
    <property type="entry name" value="HTH-TYPE TRANSCRIPTIONAL REGULATOR"/>
    <property type="match status" value="1"/>
</dbReference>
<dbReference type="CDD" id="cd05466">
    <property type="entry name" value="PBP2_LTTR_substrate"/>
    <property type="match status" value="1"/>
</dbReference>
<dbReference type="Gene3D" id="1.10.10.10">
    <property type="entry name" value="Winged helix-like DNA-binding domain superfamily/Winged helix DNA-binding domain"/>
    <property type="match status" value="1"/>
</dbReference>
<dbReference type="SUPFAM" id="SSF53850">
    <property type="entry name" value="Periplasmic binding protein-like II"/>
    <property type="match status" value="1"/>
</dbReference>
<gene>
    <name evidence="6" type="ORF">MNR06_12920</name>
</gene>
<keyword evidence="2" id="KW-0805">Transcription regulation</keyword>
<evidence type="ECO:0000313" key="7">
    <source>
        <dbReference type="Proteomes" id="UP000830116"/>
    </source>
</evidence>
<dbReference type="InterPro" id="IPR036390">
    <property type="entry name" value="WH_DNA-bd_sf"/>
</dbReference>
<dbReference type="Pfam" id="PF00126">
    <property type="entry name" value="HTH_1"/>
    <property type="match status" value="1"/>
</dbReference>
<dbReference type="Proteomes" id="UP000830116">
    <property type="component" value="Chromosome"/>
</dbReference>
<protein>
    <submittedName>
        <fullName evidence="6">LysR family transcriptional regulator</fullName>
    </submittedName>
</protein>
<keyword evidence="4" id="KW-0804">Transcription</keyword>
<evidence type="ECO:0000256" key="3">
    <source>
        <dbReference type="ARBA" id="ARBA00023125"/>
    </source>
</evidence>